<feature type="binding site" evidence="15">
    <location>
        <position position="342"/>
    </location>
    <ligand>
        <name>Mg(2+)</name>
        <dbReference type="ChEBI" id="CHEBI:18420"/>
    </ligand>
</feature>
<evidence type="ECO:0000256" key="18">
    <source>
        <dbReference type="SAM" id="SignalP"/>
    </source>
</evidence>
<evidence type="ECO:0000256" key="6">
    <source>
        <dbReference type="ARBA" id="ARBA00022622"/>
    </source>
</evidence>
<evidence type="ECO:0000256" key="15">
    <source>
        <dbReference type="PIRSR" id="PIRSR601952-2"/>
    </source>
</evidence>
<evidence type="ECO:0000256" key="8">
    <source>
        <dbReference type="ARBA" id="ARBA00022801"/>
    </source>
</evidence>
<feature type="binding site" evidence="15">
    <location>
        <position position="388"/>
    </location>
    <ligand>
        <name>Zn(2+)</name>
        <dbReference type="ChEBI" id="CHEBI:29105"/>
        <label>2</label>
    </ligand>
</feature>
<feature type="binding site" evidence="15">
    <location>
        <position position="347"/>
    </location>
    <ligand>
        <name>Zn(2+)</name>
        <dbReference type="ChEBI" id="CHEBI:29105"/>
        <label>2</label>
    </ligand>
</feature>
<feature type="binding site" evidence="15">
    <location>
        <position position="68"/>
    </location>
    <ligand>
        <name>Mg(2+)</name>
        <dbReference type="ChEBI" id="CHEBI:18420"/>
    </ligand>
</feature>
<evidence type="ECO:0000256" key="13">
    <source>
        <dbReference type="ARBA" id="ARBA00023288"/>
    </source>
</evidence>
<reference evidence="19" key="3">
    <citation type="submission" date="2015-06" db="UniProtKB">
        <authorList>
            <consortium name="EnsemblMetazoa"/>
        </authorList>
    </citation>
    <scope>IDENTIFICATION</scope>
</reference>
<dbReference type="EMBL" id="AMQN01000126">
    <property type="status" value="NOT_ANNOTATED_CDS"/>
    <property type="molecule type" value="Genomic_DNA"/>
</dbReference>
<dbReference type="PRINTS" id="PR00113">
    <property type="entry name" value="ALKPHPHTASE"/>
</dbReference>
<dbReference type="GO" id="GO:0098552">
    <property type="term" value="C:side of membrane"/>
    <property type="evidence" value="ECO:0007669"/>
    <property type="project" value="UniProtKB-KW"/>
</dbReference>
<evidence type="ECO:0000256" key="17">
    <source>
        <dbReference type="RuleBase" id="RU003947"/>
    </source>
</evidence>
<protein>
    <recommendedName>
        <fullName evidence="3 17">Alkaline phosphatase</fullName>
        <ecNumber evidence="3 17">3.1.3.1</ecNumber>
    </recommendedName>
</protein>
<keyword evidence="13" id="KW-0449">Lipoprotein</keyword>
<comment type="catalytic activity">
    <reaction evidence="17">
        <text>a phosphate monoester + H2O = an alcohol + phosphate</text>
        <dbReference type="Rhea" id="RHEA:15017"/>
        <dbReference type="ChEBI" id="CHEBI:15377"/>
        <dbReference type="ChEBI" id="CHEBI:30879"/>
        <dbReference type="ChEBI" id="CHEBI:43474"/>
        <dbReference type="ChEBI" id="CHEBI:67140"/>
        <dbReference type="EC" id="3.1.3.1"/>
    </reaction>
</comment>
<dbReference type="OMA" id="FAFEQFP"/>
<keyword evidence="11" id="KW-0472">Membrane</keyword>
<sequence>MFSCVSTVFRMRSIAVANVVLVCFVVLSSAFEVPDEDWNKIGADTLEKLLNIKENSNKARNVILFLGDGMGIPTITAGRIYKGQKEGNPGEETVLNFEAFPHTALAKTYNVNHQVPDSAGTGTAYLCGVKANYATLGVTHKVEKDDCDASLEDKNRVSSIAEWFNKDGRSTGIITTARLTHATPAAVYAKSSSRYWESDKDLEASNEGKCKDIAAQLIEDNGYIQVLMGGGRRNYWPKNKVDPQYPTKNGTRVDNRDLMKVWRDMREEEGVTHADFYDKAGFDQVDPEKIDYMLGLFDYSHMQYELDRVKQTPINQPSLKEMTEKAIKILNRNDKGYFLLVEAGRIDHAHHDALPKKALEDTVALDEAVKQALSMTDTEDTLIVVTADHSHVFTQGGYPARGRNILGFVGPESEVIEPTRDGFPTPILNYAQGPVVGRYDLSDVDMEADDFTSPALIKMDYETHGGEDVAVYAQGPHSHLFKGTIEQNVIAHVMGYSACVGDHIQRGGHCSPTTAAPTQANAAPLSASGLFVPTMTAILVLVTINMS</sequence>
<dbReference type="EC" id="3.1.3.1" evidence="3 17"/>
<dbReference type="OrthoDB" id="5818554at2759"/>
<dbReference type="HOGENOM" id="CLU_008539_4_0_1"/>
<comment type="cofactor">
    <cofactor evidence="15">
        <name>Zn(2+)</name>
        <dbReference type="ChEBI" id="CHEBI:29105"/>
    </cofactor>
    <text evidence="15">Binds 2 Zn(2+) ions.</text>
</comment>
<comment type="subcellular location">
    <subcellularLocation>
        <location evidence="1">Cell membrane</location>
        <topology evidence="1">Lipid-anchor</topology>
        <topology evidence="1">GPI-anchor</topology>
    </subcellularLocation>
</comment>
<keyword evidence="18" id="KW-0732">Signal</keyword>
<dbReference type="GO" id="GO:0004035">
    <property type="term" value="F:alkaline phosphatase activity"/>
    <property type="evidence" value="ECO:0007669"/>
    <property type="project" value="UniProtKB-EC"/>
</dbReference>
<feature type="binding site" evidence="15">
    <location>
        <position position="183"/>
    </location>
    <ligand>
        <name>Mg(2+)</name>
        <dbReference type="ChEBI" id="CHEBI:18420"/>
    </ligand>
</feature>
<evidence type="ECO:0000256" key="16">
    <source>
        <dbReference type="RuleBase" id="RU003946"/>
    </source>
</evidence>
<dbReference type="PANTHER" id="PTHR11596">
    <property type="entry name" value="ALKALINE PHOSPHATASE"/>
    <property type="match status" value="1"/>
</dbReference>
<evidence type="ECO:0000256" key="7">
    <source>
        <dbReference type="ARBA" id="ARBA00022723"/>
    </source>
</evidence>
<dbReference type="CDD" id="cd16012">
    <property type="entry name" value="ALP"/>
    <property type="match status" value="1"/>
</dbReference>
<dbReference type="EnsemblMetazoa" id="CapteT149113">
    <property type="protein sequence ID" value="CapteP149113"/>
    <property type="gene ID" value="CapteG149113"/>
</dbReference>
<dbReference type="PANTHER" id="PTHR11596:SF5">
    <property type="entry name" value="ALKALINE PHOSPHATASE"/>
    <property type="match status" value="1"/>
</dbReference>
<evidence type="ECO:0000256" key="11">
    <source>
        <dbReference type="ARBA" id="ARBA00023136"/>
    </source>
</evidence>
<keyword evidence="10 15" id="KW-0460">Magnesium</keyword>
<accession>X1Z5E2</accession>
<dbReference type="Proteomes" id="UP000014760">
    <property type="component" value="Unassembled WGS sequence"/>
</dbReference>
<feature type="binding site" evidence="15">
    <location>
        <position position="351"/>
    </location>
    <ligand>
        <name>Zn(2+)</name>
        <dbReference type="ChEBI" id="CHEBI:29105"/>
        <label>2</label>
    </ligand>
</feature>
<keyword evidence="12" id="KW-0325">Glycoprotein</keyword>
<evidence type="ECO:0000256" key="12">
    <source>
        <dbReference type="ARBA" id="ARBA00023180"/>
    </source>
</evidence>
<keyword evidence="5" id="KW-0597">Phosphoprotein</keyword>
<feature type="binding site" evidence="15">
    <location>
        <position position="68"/>
    </location>
    <ligand>
        <name>Zn(2+)</name>
        <dbReference type="ChEBI" id="CHEBI:29105"/>
        <label>2</label>
    </ligand>
</feature>
<reference evidence="20" key="1">
    <citation type="submission" date="2012-12" db="EMBL/GenBank/DDBJ databases">
        <authorList>
            <person name="Hellsten U."/>
            <person name="Grimwood J."/>
            <person name="Chapman J.A."/>
            <person name="Shapiro H."/>
            <person name="Aerts A."/>
            <person name="Otillar R.P."/>
            <person name="Terry A.Y."/>
            <person name="Boore J.L."/>
            <person name="Simakov O."/>
            <person name="Marletaz F."/>
            <person name="Cho S.-J."/>
            <person name="Edsinger-Gonzales E."/>
            <person name="Havlak P."/>
            <person name="Kuo D.-H."/>
            <person name="Larsson T."/>
            <person name="Lv J."/>
            <person name="Arendt D."/>
            <person name="Savage R."/>
            <person name="Osoegawa K."/>
            <person name="de Jong P."/>
            <person name="Lindberg D.R."/>
            <person name="Seaver E.C."/>
            <person name="Weisblat D.A."/>
            <person name="Putnam N.H."/>
            <person name="Grigoriev I.V."/>
            <person name="Rokhsar D.S."/>
        </authorList>
    </citation>
    <scope>NUCLEOTIDE SEQUENCE</scope>
    <source>
        <strain evidence="20">I ESC-2004</strain>
    </source>
</reference>
<feature type="signal peptide" evidence="18">
    <location>
        <begin position="1"/>
        <end position="30"/>
    </location>
</feature>
<evidence type="ECO:0000313" key="19">
    <source>
        <dbReference type="EnsemblMetazoa" id="CapteP149113"/>
    </source>
</evidence>
<keyword evidence="7 15" id="KW-0479">Metal-binding</keyword>
<dbReference type="FunFam" id="3.40.720.10:FF:000008">
    <property type="entry name" value="Alkaline phosphatase"/>
    <property type="match status" value="1"/>
</dbReference>
<evidence type="ECO:0000256" key="14">
    <source>
        <dbReference type="PIRSR" id="PIRSR601952-1"/>
    </source>
</evidence>
<keyword evidence="8 17" id="KW-0378">Hydrolase</keyword>
<dbReference type="InterPro" id="IPR017850">
    <property type="entry name" value="Alkaline_phosphatase_core_sf"/>
</dbReference>
<dbReference type="Pfam" id="PF00245">
    <property type="entry name" value="Alk_phosphatase"/>
    <property type="match status" value="1"/>
</dbReference>
<evidence type="ECO:0000256" key="5">
    <source>
        <dbReference type="ARBA" id="ARBA00022553"/>
    </source>
</evidence>
<dbReference type="Gene3D" id="3.40.720.10">
    <property type="entry name" value="Alkaline Phosphatase, subunit A"/>
    <property type="match status" value="1"/>
</dbReference>
<evidence type="ECO:0000256" key="3">
    <source>
        <dbReference type="ARBA" id="ARBA00012647"/>
    </source>
</evidence>
<dbReference type="GO" id="GO:0046872">
    <property type="term" value="F:metal ion binding"/>
    <property type="evidence" value="ECO:0007669"/>
    <property type="project" value="UniProtKB-KW"/>
</dbReference>
<name>X1Z5E2_CAPTE</name>
<dbReference type="GO" id="GO:0005886">
    <property type="term" value="C:plasma membrane"/>
    <property type="evidence" value="ECO:0007669"/>
    <property type="project" value="UniProtKB-SubCell"/>
</dbReference>
<evidence type="ECO:0000256" key="9">
    <source>
        <dbReference type="ARBA" id="ARBA00022833"/>
    </source>
</evidence>
<dbReference type="PROSITE" id="PS00123">
    <property type="entry name" value="ALKALINE_PHOSPHATASE"/>
    <property type="match status" value="1"/>
</dbReference>
<feature type="binding site" evidence="15">
    <location>
        <position position="389"/>
    </location>
    <ligand>
        <name>Zn(2+)</name>
        <dbReference type="ChEBI" id="CHEBI:29105"/>
        <label>2</label>
    </ligand>
</feature>
<keyword evidence="20" id="KW-1185">Reference proteome</keyword>
<keyword evidence="6" id="KW-0336">GPI-anchor</keyword>
<evidence type="ECO:0000256" key="2">
    <source>
        <dbReference type="ARBA" id="ARBA00005984"/>
    </source>
</evidence>
<dbReference type="SMART" id="SM00098">
    <property type="entry name" value="alkPPc"/>
    <property type="match status" value="1"/>
</dbReference>
<feature type="binding site" evidence="15">
    <location>
        <position position="181"/>
    </location>
    <ligand>
        <name>Mg(2+)</name>
        <dbReference type="ChEBI" id="CHEBI:18420"/>
    </ligand>
</feature>
<dbReference type="AlphaFoldDB" id="X1Z5E2"/>
<evidence type="ECO:0000313" key="20">
    <source>
        <dbReference type="Proteomes" id="UP000014760"/>
    </source>
</evidence>
<comment type="similarity">
    <text evidence="2 16">Belongs to the alkaline phosphatase family.</text>
</comment>
<reference evidence="20" key="2">
    <citation type="journal article" date="2013" name="Nature">
        <title>Insights into bilaterian evolution from three spiralian genomes.</title>
        <authorList>
            <person name="Simakov O."/>
            <person name="Marletaz F."/>
            <person name="Cho S.J."/>
            <person name="Edsinger-Gonzales E."/>
            <person name="Havlak P."/>
            <person name="Hellsten U."/>
            <person name="Kuo D.H."/>
            <person name="Larsson T."/>
            <person name="Lv J."/>
            <person name="Arendt D."/>
            <person name="Savage R."/>
            <person name="Osoegawa K."/>
            <person name="de Jong P."/>
            <person name="Grimwood J."/>
            <person name="Chapman J.A."/>
            <person name="Shapiro H."/>
            <person name="Aerts A."/>
            <person name="Otillar R.P."/>
            <person name="Terry A.Y."/>
            <person name="Boore J.L."/>
            <person name="Grigoriev I.V."/>
            <person name="Lindberg D.R."/>
            <person name="Seaver E.C."/>
            <person name="Weisblat D.A."/>
            <person name="Putnam N.H."/>
            <person name="Rokhsar D.S."/>
        </authorList>
    </citation>
    <scope>NUCLEOTIDE SEQUENCE</scope>
    <source>
        <strain evidence="20">I ESC-2004</strain>
    </source>
</reference>
<feature type="chain" id="PRO_5004948103" description="Alkaline phosphatase" evidence="18">
    <location>
        <begin position="31"/>
        <end position="547"/>
    </location>
</feature>
<feature type="active site" description="Phosphoserine intermediate" evidence="14">
    <location>
        <position position="118"/>
    </location>
</feature>
<dbReference type="InterPro" id="IPR018299">
    <property type="entry name" value="Alkaline_phosphatase_AS"/>
</dbReference>
<feature type="binding site" evidence="15">
    <location>
        <position position="464"/>
    </location>
    <ligand>
        <name>Zn(2+)</name>
        <dbReference type="ChEBI" id="CHEBI:29105"/>
        <label>2</label>
    </ligand>
</feature>
<evidence type="ECO:0000256" key="10">
    <source>
        <dbReference type="ARBA" id="ARBA00022842"/>
    </source>
</evidence>
<evidence type="ECO:0000256" key="4">
    <source>
        <dbReference type="ARBA" id="ARBA00022475"/>
    </source>
</evidence>
<dbReference type="SUPFAM" id="SSF53649">
    <property type="entry name" value="Alkaline phosphatase-like"/>
    <property type="match status" value="1"/>
</dbReference>
<evidence type="ECO:0000256" key="1">
    <source>
        <dbReference type="ARBA" id="ARBA00004609"/>
    </source>
</evidence>
<keyword evidence="9 15" id="KW-0862">Zinc</keyword>
<organism evidence="19 20">
    <name type="scientific">Capitella teleta</name>
    <name type="common">Polychaete worm</name>
    <dbReference type="NCBI Taxonomy" id="283909"/>
    <lineage>
        <taxon>Eukaryota</taxon>
        <taxon>Metazoa</taxon>
        <taxon>Spiralia</taxon>
        <taxon>Lophotrochozoa</taxon>
        <taxon>Annelida</taxon>
        <taxon>Polychaeta</taxon>
        <taxon>Sedentaria</taxon>
        <taxon>Scolecida</taxon>
        <taxon>Capitellidae</taxon>
        <taxon>Capitella</taxon>
    </lineage>
</organism>
<keyword evidence="4" id="KW-1003">Cell membrane</keyword>
<proteinExistence type="inferred from homology"/>
<dbReference type="InterPro" id="IPR001952">
    <property type="entry name" value="Alkaline_phosphatase"/>
</dbReference>
<comment type="cofactor">
    <cofactor evidence="15">
        <name>Mg(2+)</name>
        <dbReference type="ChEBI" id="CHEBI:18420"/>
    </cofactor>
    <text evidence="15">Binds 1 Mg(2+) ion.</text>
</comment>